<dbReference type="AlphaFoldDB" id="W9RUC7"/>
<protein>
    <submittedName>
        <fullName evidence="1">Uncharacterized protein</fullName>
    </submittedName>
</protein>
<dbReference type="Proteomes" id="UP000030645">
    <property type="component" value="Unassembled WGS sequence"/>
</dbReference>
<dbReference type="EMBL" id="KE345239">
    <property type="protein sequence ID" value="EXB96345.1"/>
    <property type="molecule type" value="Genomic_DNA"/>
</dbReference>
<gene>
    <name evidence="1" type="ORF">L484_023063</name>
</gene>
<proteinExistence type="predicted"/>
<reference evidence="2" key="1">
    <citation type="submission" date="2013-01" db="EMBL/GenBank/DDBJ databases">
        <title>Draft Genome Sequence of a Mulberry Tree, Morus notabilis C.K. Schneid.</title>
        <authorList>
            <person name="He N."/>
            <person name="Zhao S."/>
        </authorList>
    </citation>
    <scope>NUCLEOTIDE SEQUENCE</scope>
</reference>
<organism evidence="1 2">
    <name type="scientific">Morus notabilis</name>
    <dbReference type="NCBI Taxonomy" id="981085"/>
    <lineage>
        <taxon>Eukaryota</taxon>
        <taxon>Viridiplantae</taxon>
        <taxon>Streptophyta</taxon>
        <taxon>Embryophyta</taxon>
        <taxon>Tracheophyta</taxon>
        <taxon>Spermatophyta</taxon>
        <taxon>Magnoliopsida</taxon>
        <taxon>eudicotyledons</taxon>
        <taxon>Gunneridae</taxon>
        <taxon>Pentapetalae</taxon>
        <taxon>rosids</taxon>
        <taxon>fabids</taxon>
        <taxon>Rosales</taxon>
        <taxon>Moraceae</taxon>
        <taxon>Moreae</taxon>
        <taxon>Morus</taxon>
    </lineage>
</organism>
<evidence type="ECO:0000313" key="2">
    <source>
        <dbReference type="Proteomes" id="UP000030645"/>
    </source>
</evidence>
<sequence length="184" mass="21060">MLMAMKESDVFQSRDWLKAVPIWKSLLEKGCRTVGIVVVSIQFVLHKVHVKPCTLGLLDSLHGDKSQLTASDQHVKDGLYLALFEILEFSESFFEINLFASHGGLMQKRHYKSVDDSGDKERRVPRVSGEVVVRAKSSSSPVRIFQPFWHQRFKSFGNDFPVIWQPLNTINREVGLRFSEVLDI</sequence>
<accession>W9RUC7</accession>
<evidence type="ECO:0000313" key="1">
    <source>
        <dbReference type="EMBL" id="EXB96345.1"/>
    </source>
</evidence>
<keyword evidence="2" id="KW-1185">Reference proteome</keyword>
<name>W9RUC7_9ROSA</name>